<evidence type="ECO:0000313" key="3">
    <source>
        <dbReference type="EMBL" id="MFC7268376.1"/>
    </source>
</evidence>
<evidence type="ECO:0000256" key="1">
    <source>
        <dbReference type="SAM" id="MobiDB-lite"/>
    </source>
</evidence>
<accession>A0ABW2HBG0</accession>
<evidence type="ECO:0000313" key="4">
    <source>
        <dbReference type="Proteomes" id="UP001596507"/>
    </source>
</evidence>
<keyword evidence="3" id="KW-0560">Oxidoreductase</keyword>
<dbReference type="EMBL" id="JBHTBE010000001">
    <property type="protein sequence ID" value="MFC7268376.1"/>
    <property type="molecule type" value="Genomic_DNA"/>
</dbReference>
<protein>
    <submittedName>
        <fullName evidence="3">Dioxygenase</fullName>
    </submittedName>
</protein>
<organism evidence="3 4">
    <name type="scientific">Microbacterium fluvii</name>
    <dbReference type="NCBI Taxonomy" id="415215"/>
    <lineage>
        <taxon>Bacteria</taxon>
        <taxon>Bacillati</taxon>
        <taxon>Actinomycetota</taxon>
        <taxon>Actinomycetes</taxon>
        <taxon>Micrococcales</taxon>
        <taxon>Microbacteriaceae</taxon>
        <taxon>Microbacterium</taxon>
    </lineage>
</organism>
<sequence length="99" mass="10419">MAAVGKDRAAREARERARLYQARQQLHEAQEHRRTRDNVMAAVIGAVLIVAILGAQWAYFSVGPGQPVPTPSATSTPAPTDSATPEPTASDAATPTATP</sequence>
<feature type="region of interest" description="Disordered" evidence="1">
    <location>
        <begin position="63"/>
        <end position="99"/>
    </location>
</feature>
<proteinExistence type="predicted"/>
<name>A0ABW2HBG0_9MICO</name>
<evidence type="ECO:0000256" key="2">
    <source>
        <dbReference type="SAM" id="Phobius"/>
    </source>
</evidence>
<comment type="caution">
    <text evidence="3">The sequence shown here is derived from an EMBL/GenBank/DDBJ whole genome shotgun (WGS) entry which is preliminary data.</text>
</comment>
<keyword evidence="3" id="KW-0223">Dioxygenase</keyword>
<keyword evidence="2" id="KW-0812">Transmembrane</keyword>
<dbReference type="Proteomes" id="UP001596507">
    <property type="component" value="Unassembled WGS sequence"/>
</dbReference>
<gene>
    <name evidence="3" type="ORF">ACFQRL_05330</name>
</gene>
<dbReference type="RefSeq" id="WP_262873279.1">
    <property type="nucleotide sequence ID" value="NZ_BAABKW010000002.1"/>
</dbReference>
<feature type="transmembrane region" description="Helical" evidence="2">
    <location>
        <begin position="39"/>
        <end position="60"/>
    </location>
</feature>
<keyword evidence="2" id="KW-1133">Transmembrane helix</keyword>
<keyword evidence="4" id="KW-1185">Reference proteome</keyword>
<feature type="compositionally biased region" description="Low complexity" evidence="1">
    <location>
        <begin position="71"/>
        <end position="99"/>
    </location>
</feature>
<dbReference type="GO" id="GO:0051213">
    <property type="term" value="F:dioxygenase activity"/>
    <property type="evidence" value="ECO:0007669"/>
    <property type="project" value="UniProtKB-KW"/>
</dbReference>
<reference evidence="4" key="1">
    <citation type="journal article" date="2019" name="Int. J. Syst. Evol. Microbiol.">
        <title>The Global Catalogue of Microorganisms (GCM) 10K type strain sequencing project: providing services to taxonomists for standard genome sequencing and annotation.</title>
        <authorList>
            <consortium name="The Broad Institute Genomics Platform"/>
            <consortium name="The Broad Institute Genome Sequencing Center for Infectious Disease"/>
            <person name="Wu L."/>
            <person name="Ma J."/>
        </authorList>
    </citation>
    <scope>NUCLEOTIDE SEQUENCE [LARGE SCALE GENOMIC DNA]</scope>
    <source>
        <strain evidence="4">CGMCC 1.15772</strain>
    </source>
</reference>
<keyword evidence="2" id="KW-0472">Membrane</keyword>